<keyword evidence="5" id="KW-1185">Reference proteome</keyword>
<dbReference type="Pfam" id="PF02571">
    <property type="entry name" value="CbiJ"/>
    <property type="match status" value="1"/>
</dbReference>
<evidence type="ECO:0000256" key="1">
    <source>
        <dbReference type="ARBA" id="ARBA00004953"/>
    </source>
</evidence>
<dbReference type="AlphaFoldDB" id="A0A4R1S4B7"/>
<name>A0A4R1S4B7_HYDET</name>
<evidence type="ECO:0000313" key="4">
    <source>
        <dbReference type="EMBL" id="TCL74076.1"/>
    </source>
</evidence>
<protein>
    <submittedName>
        <fullName evidence="4">Cobalt-precorrin 6A reductase</fullName>
    </submittedName>
</protein>
<dbReference type="PANTHER" id="PTHR36925:SF1">
    <property type="entry name" value="COBALT-PRECORRIN-6A REDUCTASE"/>
    <property type="match status" value="1"/>
</dbReference>
<dbReference type="EMBL" id="SLUN01000004">
    <property type="protein sequence ID" value="TCL74076.1"/>
    <property type="molecule type" value="Genomic_DNA"/>
</dbReference>
<dbReference type="GO" id="GO:0016994">
    <property type="term" value="F:precorrin-6A reductase activity"/>
    <property type="evidence" value="ECO:0007669"/>
    <property type="project" value="InterPro"/>
</dbReference>
<dbReference type="UniPathway" id="UPA00148"/>
<dbReference type="GO" id="GO:0009236">
    <property type="term" value="P:cobalamin biosynthetic process"/>
    <property type="evidence" value="ECO:0007669"/>
    <property type="project" value="UniProtKB-UniPathway"/>
</dbReference>
<comment type="pathway">
    <text evidence="1">Cofactor biosynthesis; adenosylcobalamin biosynthesis.</text>
</comment>
<keyword evidence="3" id="KW-0560">Oxidoreductase</keyword>
<dbReference type="Proteomes" id="UP000295008">
    <property type="component" value="Unassembled WGS sequence"/>
</dbReference>
<dbReference type="NCBIfam" id="TIGR00715">
    <property type="entry name" value="precor6x_red"/>
    <property type="match status" value="1"/>
</dbReference>
<dbReference type="InterPro" id="IPR003723">
    <property type="entry name" value="Precorrin-6x_reduct"/>
</dbReference>
<organism evidence="4 5">
    <name type="scientific">Hydrogenispora ethanolica</name>
    <dbReference type="NCBI Taxonomy" id="1082276"/>
    <lineage>
        <taxon>Bacteria</taxon>
        <taxon>Bacillati</taxon>
        <taxon>Bacillota</taxon>
        <taxon>Hydrogenispora</taxon>
    </lineage>
</organism>
<sequence length="278" mass="30425">MILVLGGTSEGREIARALQQAGRSCLLSVASGLGELFLEEGTPRRVGRLEPETLEALLRERHVELIIDATHPYAVQIQALSQKIAREQSVAYWRFQRPRTEIPDHPAIIRVPDYQEAFQVLRDSEGGVLFTIGVKNLGRFRGLWDGAARPVWAKVYPTAESMEICRACGLRPEQIYAFHGPGTPELLGAILKQTRAAWLVTKESGQAGGTDVKLAAALESACKVLLIDRPTLAEGSPAVTVESIEKLLGMVKGLELSHENSDRIVGTRQPESSGPFRV</sequence>
<dbReference type="PROSITE" id="PS51014">
    <property type="entry name" value="COBK_CBIJ"/>
    <property type="match status" value="1"/>
</dbReference>
<dbReference type="RefSeq" id="WP_132013020.1">
    <property type="nucleotide sequence ID" value="NZ_SLUN01000004.1"/>
</dbReference>
<evidence type="ECO:0000256" key="3">
    <source>
        <dbReference type="ARBA" id="ARBA00023002"/>
    </source>
</evidence>
<dbReference type="OrthoDB" id="9780707at2"/>
<evidence type="ECO:0000256" key="2">
    <source>
        <dbReference type="ARBA" id="ARBA00022573"/>
    </source>
</evidence>
<accession>A0A4R1S4B7</accession>
<evidence type="ECO:0000313" key="5">
    <source>
        <dbReference type="Proteomes" id="UP000295008"/>
    </source>
</evidence>
<keyword evidence="2" id="KW-0169">Cobalamin biosynthesis</keyword>
<comment type="caution">
    <text evidence="4">The sequence shown here is derived from an EMBL/GenBank/DDBJ whole genome shotgun (WGS) entry which is preliminary data.</text>
</comment>
<dbReference type="PANTHER" id="PTHR36925">
    <property type="entry name" value="COBALT-PRECORRIN-6A REDUCTASE"/>
    <property type="match status" value="1"/>
</dbReference>
<proteinExistence type="predicted"/>
<gene>
    <name evidence="4" type="ORF">EDC14_100410</name>
</gene>
<reference evidence="4 5" key="1">
    <citation type="submission" date="2019-03" db="EMBL/GenBank/DDBJ databases">
        <title>Genomic Encyclopedia of Type Strains, Phase IV (KMG-IV): sequencing the most valuable type-strain genomes for metagenomic binning, comparative biology and taxonomic classification.</title>
        <authorList>
            <person name="Goeker M."/>
        </authorList>
    </citation>
    <scope>NUCLEOTIDE SEQUENCE [LARGE SCALE GENOMIC DNA]</scope>
    <source>
        <strain evidence="4 5">LX-B</strain>
    </source>
</reference>